<dbReference type="InterPro" id="IPR006225">
    <property type="entry name" value="PsdUridine_synth_RluC/D"/>
</dbReference>
<dbReference type="GeneID" id="83055061"/>
<evidence type="ECO:0000256" key="2">
    <source>
        <dbReference type="ARBA" id="ARBA00010876"/>
    </source>
</evidence>
<dbReference type="GO" id="GO:0000455">
    <property type="term" value="P:enzyme-directed rRNA pseudouridine synthesis"/>
    <property type="evidence" value="ECO:0007669"/>
    <property type="project" value="TreeGrafter"/>
</dbReference>
<dbReference type="EC" id="5.4.99.-" evidence="4"/>
<protein>
    <recommendedName>
        <fullName evidence="4">Pseudouridine synthase</fullName>
        <ecNumber evidence="4">5.4.99.-</ecNumber>
    </recommendedName>
</protein>
<dbReference type="Gene3D" id="3.30.2350.10">
    <property type="entry name" value="Pseudouridine synthase"/>
    <property type="match status" value="1"/>
</dbReference>
<dbReference type="GO" id="GO:0140098">
    <property type="term" value="F:catalytic activity, acting on RNA"/>
    <property type="evidence" value="ECO:0007669"/>
    <property type="project" value="UniProtKB-ARBA"/>
</dbReference>
<evidence type="ECO:0000256" key="4">
    <source>
        <dbReference type="RuleBase" id="RU362028"/>
    </source>
</evidence>
<dbReference type="InterPro" id="IPR006224">
    <property type="entry name" value="PsdUridine_synth_RluA-like_CS"/>
</dbReference>
<dbReference type="SUPFAM" id="SSF55120">
    <property type="entry name" value="Pseudouridine synthase"/>
    <property type="match status" value="1"/>
</dbReference>
<dbReference type="CDD" id="cd02869">
    <property type="entry name" value="PseudoU_synth_RluA_like"/>
    <property type="match status" value="1"/>
</dbReference>
<feature type="compositionally biased region" description="Polar residues" evidence="5">
    <location>
        <begin position="1"/>
        <end position="22"/>
    </location>
</feature>
<comment type="caution">
    <text evidence="7">The sequence shown here is derived from an EMBL/GenBank/DDBJ whole genome shotgun (WGS) entry which is preliminary data.</text>
</comment>
<name>A0A833CA50_9FIRM</name>
<dbReference type="AlphaFoldDB" id="A0A833CA50"/>
<dbReference type="RefSeq" id="WP_127007810.1">
    <property type="nucleotide sequence ID" value="NZ_CAUBPY010000014.1"/>
</dbReference>
<organism evidence="7 8">
    <name type="scientific">Veillonella seminalis</name>
    <dbReference type="NCBI Taxonomy" id="1502943"/>
    <lineage>
        <taxon>Bacteria</taxon>
        <taxon>Bacillati</taxon>
        <taxon>Bacillota</taxon>
        <taxon>Negativicutes</taxon>
        <taxon>Veillonellales</taxon>
        <taxon>Veillonellaceae</taxon>
        <taxon>Veillonella</taxon>
    </lineage>
</organism>
<dbReference type="CDD" id="cd00165">
    <property type="entry name" value="S4"/>
    <property type="match status" value="1"/>
</dbReference>
<reference evidence="7 8" key="1">
    <citation type="submission" date="2019-09" db="EMBL/GenBank/DDBJ databases">
        <title>Draft genome sequence of 3 type strains from the CCUG.</title>
        <authorList>
            <person name="Pineiro-Iglesias B."/>
            <person name="Tunovic T."/>
            <person name="Unosson C."/>
            <person name="Inganas E."/>
            <person name="Ohlen M."/>
            <person name="Cardew S."/>
            <person name="Jensie-Markopoulos S."/>
            <person name="Salva-Serra F."/>
            <person name="Jaen-Luchoro D."/>
            <person name="Karlsson R."/>
            <person name="Svensson-Stadler L."/>
            <person name="Chun J."/>
            <person name="Moore E."/>
        </authorList>
    </citation>
    <scope>NUCLEOTIDE SEQUENCE [LARGE SCALE GENOMIC DNA]</scope>
    <source>
        <strain evidence="7 8">CCUG 65427</strain>
    </source>
</reference>
<evidence type="ECO:0000259" key="6">
    <source>
        <dbReference type="Pfam" id="PF00849"/>
    </source>
</evidence>
<evidence type="ECO:0000256" key="1">
    <source>
        <dbReference type="ARBA" id="ARBA00000073"/>
    </source>
</evidence>
<feature type="domain" description="Pseudouridine synthase RsuA/RluA-like" evidence="6">
    <location>
        <begin position="129"/>
        <end position="279"/>
    </location>
</feature>
<dbReference type="Proteomes" id="UP000434554">
    <property type="component" value="Unassembled WGS sequence"/>
</dbReference>
<comment type="function">
    <text evidence="4">Responsible for synthesis of pseudouridine from uracil.</text>
</comment>
<dbReference type="PANTHER" id="PTHR21600:SF35">
    <property type="entry name" value="PSEUDOURIDINE SYNTHASE"/>
    <property type="match status" value="1"/>
</dbReference>
<dbReference type="GO" id="GO:0003723">
    <property type="term" value="F:RNA binding"/>
    <property type="evidence" value="ECO:0007669"/>
    <property type="project" value="InterPro"/>
</dbReference>
<comment type="catalytic activity">
    <reaction evidence="1 4">
        <text>a uridine in RNA = a pseudouridine in RNA</text>
        <dbReference type="Rhea" id="RHEA:48348"/>
        <dbReference type="Rhea" id="RHEA-COMP:12068"/>
        <dbReference type="Rhea" id="RHEA-COMP:12069"/>
        <dbReference type="ChEBI" id="CHEBI:65314"/>
        <dbReference type="ChEBI" id="CHEBI:65315"/>
    </reaction>
</comment>
<dbReference type="InterPro" id="IPR020103">
    <property type="entry name" value="PsdUridine_synth_cat_dom_sf"/>
</dbReference>
<dbReference type="PROSITE" id="PS01129">
    <property type="entry name" value="PSI_RLU"/>
    <property type="match status" value="1"/>
</dbReference>
<accession>A0A833CA50</accession>
<keyword evidence="4" id="KW-0413">Isomerase</keyword>
<dbReference type="EMBL" id="WBKH01000008">
    <property type="protein sequence ID" value="KAB1477611.1"/>
    <property type="molecule type" value="Genomic_DNA"/>
</dbReference>
<comment type="similarity">
    <text evidence="2 4">Belongs to the pseudouridine synthase RluA family.</text>
</comment>
<dbReference type="InterPro" id="IPR050188">
    <property type="entry name" value="RluA_PseudoU_synthase"/>
</dbReference>
<gene>
    <name evidence="7" type="ORF">F8R14_08260</name>
</gene>
<dbReference type="InterPro" id="IPR006145">
    <property type="entry name" value="PsdUridine_synth_RsuA/RluA"/>
</dbReference>
<feature type="region of interest" description="Disordered" evidence="5">
    <location>
        <begin position="1"/>
        <end position="31"/>
    </location>
</feature>
<evidence type="ECO:0000313" key="8">
    <source>
        <dbReference type="Proteomes" id="UP000434554"/>
    </source>
</evidence>
<sequence length="343" mass="38486">MKQTPEAATTAKNTLQQNTAIENDSRTNTKEPANTAVLGEPLLHLVVPAKPNAPKAMRLSINHLVRGAGVSQAMRRRLRTEGLVYVNNQTSSWHSLVVPGDTITLYLPKQEPNFTPWDYEIPIIYEDEHLLIINKPTGLLMHPTSTERFHTVANALIHYFEKTKQTQAAFHPVHRLDKDTSGLVIIAKNALVQHSFTKTHTPIRKIYEALCEGFFPADYATIHWPIARKEGSIIERTVSSVGKPAHTDITCLARHKRLSLVRFVLHTGRTHQIRVHMSQLGFPLVGDDLYGGSLNLLQNQALHAIGLQFVHPMTHTFITVTAPLPKAWEPLISQYLSPNKNSF</sequence>
<dbReference type="GO" id="GO:0009982">
    <property type="term" value="F:pseudouridine synthase activity"/>
    <property type="evidence" value="ECO:0007669"/>
    <property type="project" value="InterPro"/>
</dbReference>
<dbReference type="Pfam" id="PF00849">
    <property type="entry name" value="PseudoU_synth_2"/>
    <property type="match status" value="1"/>
</dbReference>
<feature type="active site" evidence="3">
    <location>
        <position position="177"/>
    </location>
</feature>
<evidence type="ECO:0000256" key="3">
    <source>
        <dbReference type="PIRSR" id="PIRSR606225-1"/>
    </source>
</evidence>
<evidence type="ECO:0000313" key="7">
    <source>
        <dbReference type="EMBL" id="KAB1477611.1"/>
    </source>
</evidence>
<dbReference type="NCBIfam" id="TIGR00005">
    <property type="entry name" value="rluA_subfam"/>
    <property type="match status" value="1"/>
</dbReference>
<evidence type="ECO:0000256" key="5">
    <source>
        <dbReference type="SAM" id="MobiDB-lite"/>
    </source>
</evidence>
<dbReference type="PANTHER" id="PTHR21600">
    <property type="entry name" value="MITOCHONDRIAL RNA PSEUDOURIDINE SYNTHASE"/>
    <property type="match status" value="1"/>
</dbReference>
<proteinExistence type="inferred from homology"/>